<keyword evidence="7" id="KW-0067">ATP-binding</keyword>
<dbReference type="Gene3D" id="3.30.565.10">
    <property type="entry name" value="Histidine kinase-like ATPase, C-terminal domain"/>
    <property type="match status" value="1"/>
</dbReference>
<dbReference type="GO" id="GO:0046983">
    <property type="term" value="F:protein dimerization activity"/>
    <property type="evidence" value="ECO:0007669"/>
    <property type="project" value="InterPro"/>
</dbReference>
<dbReference type="Proteomes" id="UP000535437">
    <property type="component" value="Unassembled WGS sequence"/>
</dbReference>
<feature type="domain" description="Signal transduction histidine kinase subgroup 3 dimerisation and phosphoacceptor" evidence="10">
    <location>
        <begin position="187"/>
        <end position="250"/>
    </location>
</feature>
<dbReference type="GO" id="GO:0000155">
    <property type="term" value="F:phosphorelay sensor kinase activity"/>
    <property type="evidence" value="ECO:0007669"/>
    <property type="project" value="InterPro"/>
</dbReference>
<evidence type="ECO:0000256" key="9">
    <source>
        <dbReference type="SAM" id="Phobius"/>
    </source>
</evidence>
<name>A0A7Z0K9J6_9MICC</name>
<evidence type="ECO:0000259" key="10">
    <source>
        <dbReference type="Pfam" id="PF07730"/>
    </source>
</evidence>
<evidence type="ECO:0000256" key="3">
    <source>
        <dbReference type="ARBA" id="ARBA00022553"/>
    </source>
</evidence>
<dbReference type="PANTHER" id="PTHR24421">
    <property type="entry name" value="NITRATE/NITRITE SENSOR PROTEIN NARX-RELATED"/>
    <property type="match status" value="1"/>
</dbReference>
<evidence type="ECO:0000256" key="4">
    <source>
        <dbReference type="ARBA" id="ARBA00022679"/>
    </source>
</evidence>
<keyword evidence="4" id="KW-0808">Transferase</keyword>
<keyword evidence="9" id="KW-0472">Membrane</keyword>
<comment type="caution">
    <text evidence="11">The sequence shown here is derived from an EMBL/GenBank/DDBJ whole genome shotgun (WGS) entry which is preliminary data.</text>
</comment>
<evidence type="ECO:0000313" key="12">
    <source>
        <dbReference type="Proteomes" id="UP000535437"/>
    </source>
</evidence>
<evidence type="ECO:0000256" key="8">
    <source>
        <dbReference type="ARBA" id="ARBA00023012"/>
    </source>
</evidence>
<accession>A0A7Z0K9J6</accession>
<feature type="transmembrane region" description="Helical" evidence="9">
    <location>
        <begin position="138"/>
        <end position="159"/>
    </location>
</feature>
<keyword evidence="8" id="KW-0902">Two-component regulatory system</keyword>
<dbReference type="InterPro" id="IPR036890">
    <property type="entry name" value="HATPase_C_sf"/>
</dbReference>
<dbReference type="AlphaFoldDB" id="A0A7Z0K9J6"/>
<proteinExistence type="predicted"/>
<reference evidence="11 12" key="1">
    <citation type="submission" date="2020-07" db="EMBL/GenBank/DDBJ databases">
        <title>Sequencing the genomes of 1000 actinobacteria strains.</title>
        <authorList>
            <person name="Klenk H.-P."/>
        </authorList>
    </citation>
    <scope>NUCLEOTIDE SEQUENCE [LARGE SCALE GENOMIC DNA]</scope>
    <source>
        <strain evidence="11 12">DSM 15475</strain>
    </source>
</reference>
<evidence type="ECO:0000256" key="2">
    <source>
        <dbReference type="ARBA" id="ARBA00012438"/>
    </source>
</evidence>
<gene>
    <name evidence="11" type="ORF">HNR09_002182</name>
</gene>
<dbReference type="RefSeq" id="WP_179542071.1">
    <property type="nucleotide sequence ID" value="NZ_BAAALL010000001.1"/>
</dbReference>
<dbReference type="EC" id="2.7.13.3" evidence="2"/>
<keyword evidence="12" id="KW-1185">Reference proteome</keyword>
<comment type="catalytic activity">
    <reaction evidence="1">
        <text>ATP + protein L-histidine = ADP + protein N-phospho-L-histidine.</text>
        <dbReference type="EC" id="2.7.13.3"/>
    </reaction>
</comment>
<evidence type="ECO:0000256" key="1">
    <source>
        <dbReference type="ARBA" id="ARBA00000085"/>
    </source>
</evidence>
<keyword evidence="9" id="KW-0812">Transmembrane</keyword>
<keyword evidence="9" id="KW-1133">Transmembrane helix</keyword>
<dbReference type="Pfam" id="PF07730">
    <property type="entry name" value="HisKA_3"/>
    <property type="match status" value="1"/>
</dbReference>
<feature type="transmembrane region" description="Helical" evidence="9">
    <location>
        <begin position="90"/>
        <end position="109"/>
    </location>
</feature>
<evidence type="ECO:0000256" key="6">
    <source>
        <dbReference type="ARBA" id="ARBA00022777"/>
    </source>
</evidence>
<protein>
    <recommendedName>
        <fullName evidence="2">histidine kinase</fullName>
        <ecNumber evidence="2">2.7.13.3</ecNumber>
    </recommendedName>
</protein>
<keyword evidence="5" id="KW-0547">Nucleotide-binding</keyword>
<evidence type="ECO:0000313" key="11">
    <source>
        <dbReference type="EMBL" id="NYJ78771.1"/>
    </source>
</evidence>
<keyword evidence="6 11" id="KW-0418">Kinase</keyword>
<dbReference type="InterPro" id="IPR011712">
    <property type="entry name" value="Sig_transdc_His_kin_sub3_dim/P"/>
</dbReference>
<dbReference type="Gene3D" id="1.20.5.1930">
    <property type="match status" value="1"/>
</dbReference>
<dbReference type="InterPro" id="IPR050482">
    <property type="entry name" value="Sensor_HK_TwoCompSys"/>
</dbReference>
<evidence type="ECO:0000256" key="5">
    <source>
        <dbReference type="ARBA" id="ARBA00022741"/>
    </source>
</evidence>
<keyword evidence="3" id="KW-0597">Phosphoprotein</keyword>
<dbReference type="GO" id="GO:0016020">
    <property type="term" value="C:membrane"/>
    <property type="evidence" value="ECO:0007669"/>
    <property type="project" value="InterPro"/>
</dbReference>
<sequence length="394" mass="42649">MPSVAEEFESQGFWYARDLNKWLLVVVTLLFGIALGSDIILEMLEGKSFPVEIAVAGLLSVGCVVLLWVRVTWAAVVGLVMVAVSLFTEGLAYSLVLAVLLVGIGAMVTTKLFRRTLLAASLVWTGFLTNQLEEPINGLVLMAIMVLLIMGSYGLGSAFRKVTNARLQSRRELEEVEAAHRESVAAERKSIARDLHDIVAHDITIIAMQSRAAQMTGTEDSYRTAVEVIGESSRAALQDLRRMLNLLQEDGALDDIPSSSATELDIRTGAATFCQQLRGLGFTVTYELDGDVAALSRSVHAALYRILQECTTNVARYAGHGQTCWVLIWSGEEEAGLTVSNTVTSRGRAVSRWSSSGAGLIGIRDRAAAFGGTARAGFDRKGHWVVTVQGLKKD</sequence>
<dbReference type="CDD" id="cd16917">
    <property type="entry name" value="HATPase_UhpB-NarQ-NarX-like"/>
    <property type="match status" value="1"/>
</dbReference>
<feature type="transmembrane region" description="Helical" evidence="9">
    <location>
        <begin position="22"/>
        <end position="41"/>
    </location>
</feature>
<dbReference type="PANTHER" id="PTHR24421:SF10">
    <property type="entry name" value="NITRATE_NITRITE SENSOR PROTEIN NARQ"/>
    <property type="match status" value="1"/>
</dbReference>
<organism evidence="11 12">
    <name type="scientific">Nesterenkonia xinjiangensis</name>
    <dbReference type="NCBI Taxonomy" id="225327"/>
    <lineage>
        <taxon>Bacteria</taxon>
        <taxon>Bacillati</taxon>
        <taxon>Actinomycetota</taxon>
        <taxon>Actinomycetes</taxon>
        <taxon>Micrococcales</taxon>
        <taxon>Micrococcaceae</taxon>
        <taxon>Nesterenkonia</taxon>
    </lineage>
</organism>
<dbReference type="SUPFAM" id="SSF55874">
    <property type="entry name" value="ATPase domain of HSP90 chaperone/DNA topoisomerase II/histidine kinase"/>
    <property type="match status" value="1"/>
</dbReference>
<evidence type="ECO:0000256" key="7">
    <source>
        <dbReference type="ARBA" id="ARBA00022840"/>
    </source>
</evidence>
<feature type="transmembrane region" description="Helical" evidence="9">
    <location>
        <begin position="53"/>
        <end position="84"/>
    </location>
</feature>
<dbReference type="GO" id="GO:0005524">
    <property type="term" value="F:ATP binding"/>
    <property type="evidence" value="ECO:0007669"/>
    <property type="project" value="UniProtKB-KW"/>
</dbReference>
<dbReference type="EMBL" id="JACCFY010000001">
    <property type="protein sequence ID" value="NYJ78771.1"/>
    <property type="molecule type" value="Genomic_DNA"/>
</dbReference>